<keyword evidence="1" id="KW-0645">Protease</keyword>
<reference evidence="7 8" key="1">
    <citation type="submission" date="2015-11" db="EMBL/GenBank/DDBJ databases">
        <title>Description and complete genome sequence of a novel strain predominating in hypersaline microbial mats and representing a new family of the Bacteriodetes phylum.</title>
        <authorList>
            <person name="Spring S."/>
            <person name="Bunk B."/>
            <person name="Sproer C."/>
            <person name="Klenk H.-P."/>
        </authorList>
    </citation>
    <scope>NUCLEOTIDE SEQUENCE [LARGE SCALE GENOMIC DNA]</scope>
    <source>
        <strain evidence="7 8">L21-Spi-D4</strain>
    </source>
</reference>
<dbReference type="Proteomes" id="UP000064893">
    <property type="component" value="Chromosome"/>
</dbReference>
<evidence type="ECO:0000256" key="3">
    <source>
        <dbReference type="ARBA" id="ARBA00023180"/>
    </source>
</evidence>
<feature type="domain" description="Peptidase S9 prolyl oligopeptidase catalytic" evidence="5">
    <location>
        <begin position="530"/>
        <end position="730"/>
    </location>
</feature>
<dbReference type="SUPFAM" id="SSF53474">
    <property type="entry name" value="alpha/beta-Hydrolases"/>
    <property type="match status" value="1"/>
</dbReference>
<dbReference type="RefSeq" id="WP_057954184.1">
    <property type="nucleotide sequence ID" value="NZ_CP013118.1"/>
</dbReference>
<dbReference type="PANTHER" id="PTHR11731">
    <property type="entry name" value="PROTEASE FAMILY S9B,C DIPEPTIDYL-PEPTIDASE IV-RELATED"/>
    <property type="match status" value="1"/>
</dbReference>
<dbReference type="InterPro" id="IPR001375">
    <property type="entry name" value="Peptidase_S9_cat"/>
</dbReference>
<protein>
    <submittedName>
        <fullName evidence="7">Prolyl tripeptidyl peptidase</fullName>
        <ecNumber evidence="7">3.4.14.12</ecNumber>
    </submittedName>
</protein>
<accession>A0A0S2I3J3</accession>
<sequence precursor="true">MKKFFLLALFCGLAAQAFTQNKLVTVADLYKDGTFRAQSVYGVNSMDDGLHYTTLENRGTALVKYSYKTGEAVDTLMKIEDLKNGDIQYISNYKFSDNESKIIFYINRTRIYRHSFYADFYVYDLKQKQLQKLTKDGRERLATLSPDGSKVAFLRDNNLFIKNLNSGEILQFTKDGERNKIINGAPDWVYEEEFGYNQAFHWSPDGSKIAYCKFDESRVKKFTLLKYKGLKPEIEANELYPEVYDYKYPKAGEDNSIVTVHTYDLNTEKTTEMETGKETDIYLPRIYWTKKENTLAIVRLNRLQNHMDIIYANANSGASEIVYSEDNKYYIDQPPYEDLTFIDENHFLIMSEQDGFNHIYKYNTESRYLTQVTQGNFDVTSYYGYDDDSDMVFYSSTEEGAIYRTIYKIRDDGTKKKQLSNQKGYNYASFSEGYQYFINYFSNATTPNYVTMNNEKGKVVRVLEDNRELKEKLKAYAVQTKEFFTFATSKGIELNGWIIKPANFEPGKTYPVVMTQYSGPNSQQVLDRWSVGWEQVLSGEGFVVACVDPRGTGGRGEEFRKMTYKELGKYETIDQIEAAKYLGSLDFTDEDRIGIYGWSYGGFMALNCMTQGADFFNTGIAVAPVTNWRYYDNIYTERFMRKPQDNPSGYDDNSPINHVEKLKGDVLIVHGLADDNVHPQNTFEMTEALVQANKQFDMAIYTNRNHSIYGGNTRYHLFTKMVNYFVDHLKK</sequence>
<dbReference type="InterPro" id="IPR029058">
    <property type="entry name" value="AB_hydrolase_fold"/>
</dbReference>
<evidence type="ECO:0000256" key="2">
    <source>
        <dbReference type="ARBA" id="ARBA00022801"/>
    </source>
</evidence>
<evidence type="ECO:0000259" key="6">
    <source>
        <dbReference type="Pfam" id="PF00930"/>
    </source>
</evidence>
<dbReference type="SUPFAM" id="SSF82171">
    <property type="entry name" value="DPP6 N-terminal domain-like"/>
    <property type="match status" value="1"/>
</dbReference>
<name>A0A0S2I3J3_9BACT</name>
<evidence type="ECO:0000313" key="8">
    <source>
        <dbReference type="Proteomes" id="UP000064893"/>
    </source>
</evidence>
<keyword evidence="2 7" id="KW-0378">Hydrolase</keyword>
<dbReference type="InterPro" id="IPR050278">
    <property type="entry name" value="Serine_Prot_S9B/DPPIV"/>
</dbReference>
<dbReference type="PATRIC" id="fig|1307839.3.peg.3389"/>
<dbReference type="GO" id="GO:0006508">
    <property type="term" value="P:proteolysis"/>
    <property type="evidence" value="ECO:0007669"/>
    <property type="project" value="UniProtKB-KW"/>
</dbReference>
<dbReference type="AlphaFoldDB" id="A0A0S2I3J3"/>
<dbReference type="PROSITE" id="PS00708">
    <property type="entry name" value="PRO_ENDOPEP_SER"/>
    <property type="match status" value="1"/>
</dbReference>
<keyword evidence="3" id="KW-0325">Glycoprotein</keyword>
<proteinExistence type="predicted"/>
<dbReference type="GO" id="GO:0008239">
    <property type="term" value="F:dipeptidyl-peptidase activity"/>
    <property type="evidence" value="ECO:0007669"/>
    <property type="project" value="TreeGrafter"/>
</dbReference>
<dbReference type="EMBL" id="CP013118">
    <property type="protein sequence ID" value="ALO16836.1"/>
    <property type="molecule type" value="Genomic_DNA"/>
</dbReference>
<feature type="signal peptide" evidence="4">
    <location>
        <begin position="1"/>
        <end position="17"/>
    </location>
</feature>
<keyword evidence="8" id="KW-1185">Reference proteome</keyword>
<dbReference type="KEGG" id="blq:L21SP5_03221"/>
<evidence type="ECO:0000256" key="4">
    <source>
        <dbReference type="SAM" id="SignalP"/>
    </source>
</evidence>
<feature type="domain" description="Dipeptidylpeptidase IV N-terminal" evidence="6">
    <location>
        <begin position="97"/>
        <end position="447"/>
    </location>
</feature>
<evidence type="ECO:0000313" key="7">
    <source>
        <dbReference type="EMBL" id="ALO16836.1"/>
    </source>
</evidence>
<organism evidence="7 8">
    <name type="scientific">Salinivirga cyanobacteriivorans</name>
    <dbReference type="NCBI Taxonomy" id="1307839"/>
    <lineage>
        <taxon>Bacteria</taxon>
        <taxon>Pseudomonadati</taxon>
        <taxon>Bacteroidota</taxon>
        <taxon>Bacteroidia</taxon>
        <taxon>Bacteroidales</taxon>
        <taxon>Salinivirgaceae</taxon>
        <taxon>Salinivirga</taxon>
    </lineage>
</organism>
<dbReference type="Pfam" id="PF00326">
    <property type="entry name" value="Peptidase_S9"/>
    <property type="match status" value="1"/>
</dbReference>
<keyword evidence="4" id="KW-0732">Signal</keyword>
<evidence type="ECO:0000256" key="1">
    <source>
        <dbReference type="ARBA" id="ARBA00022670"/>
    </source>
</evidence>
<evidence type="ECO:0000259" key="5">
    <source>
        <dbReference type="Pfam" id="PF00326"/>
    </source>
</evidence>
<dbReference type="InterPro" id="IPR002469">
    <property type="entry name" value="Peptidase_S9B_N"/>
</dbReference>
<dbReference type="GO" id="GO:0004252">
    <property type="term" value="F:serine-type endopeptidase activity"/>
    <property type="evidence" value="ECO:0007669"/>
    <property type="project" value="InterPro"/>
</dbReference>
<dbReference type="EC" id="3.4.14.12" evidence="7"/>
<dbReference type="Gene3D" id="2.140.10.30">
    <property type="entry name" value="Dipeptidylpeptidase IV, N-terminal domain"/>
    <property type="match status" value="1"/>
</dbReference>
<dbReference type="STRING" id="1307839.L21SP5_03221"/>
<dbReference type="Gene3D" id="3.40.50.1820">
    <property type="entry name" value="alpha/beta hydrolase"/>
    <property type="match status" value="1"/>
</dbReference>
<dbReference type="InterPro" id="IPR002471">
    <property type="entry name" value="Pept_S9_AS"/>
</dbReference>
<dbReference type="Pfam" id="PF00930">
    <property type="entry name" value="DPPIV_N"/>
    <property type="match status" value="1"/>
</dbReference>
<dbReference type="OrthoDB" id="9812921at2"/>
<dbReference type="FunFam" id="3.40.50.1820:FF:000003">
    <property type="entry name" value="Dipeptidyl peptidase 4"/>
    <property type="match status" value="1"/>
</dbReference>
<dbReference type="PANTHER" id="PTHR11731:SF193">
    <property type="entry name" value="DIPEPTIDYL PEPTIDASE 9"/>
    <property type="match status" value="1"/>
</dbReference>
<feature type="chain" id="PRO_5006599537" evidence="4">
    <location>
        <begin position="18"/>
        <end position="731"/>
    </location>
</feature>
<gene>
    <name evidence="7" type="primary">ptpA_4</name>
    <name evidence="7" type="ORF">L21SP5_03221</name>
</gene>